<keyword evidence="4" id="KW-0238">DNA-binding</keyword>
<evidence type="ECO:0000256" key="1">
    <source>
        <dbReference type="ARBA" id="ARBA00009913"/>
    </source>
</evidence>
<proteinExistence type="inferred from homology"/>
<dbReference type="InterPro" id="IPR006119">
    <property type="entry name" value="Resolv_N"/>
</dbReference>
<dbReference type="AlphaFoldDB" id="A0A3A1NA90"/>
<dbReference type="InterPro" id="IPR006118">
    <property type="entry name" value="Recombinase_CS"/>
</dbReference>
<dbReference type="RefSeq" id="WP_119607935.1">
    <property type="nucleotide sequence ID" value="NZ_QXFH01000071.1"/>
</dbReference>
<comment type="similarity">
    <text evidence="1">Belongs to the site-specific recombinase resolvase family.</text>
</comment>
<dbReference type="PROSITE" id="PS00397">
    <property type="entry name" value="RECOMBINASES_1"/>
    <property type="match status" value="1"/>
</dbReference>
<dbReference type="FunFam" id="3.40.50.1390:FF:000001">
    <property type="entry name" value="DNA recombinase"/>
    <property type="match status" value="1"/>
</dbReference>
<evidence type="ECO:0000256" key="4">
    <source>
        <dbReference type="ARBA" id="ARBA00023125"/>
    </source>
</evidence>
<dbReference type="CDD" id="cd03768">
    <property type="entry name" value="SR_ResInv"/>
    <property type="match status" value="1"/>
</dbReference>
<reference evidence="9 10" key="1">
    <citation type="submission" date="2018-08" db="EMBL/GenBank/DDBJ databases">
        <title>Proposal of Muricauda 72 sp.nov. and Muricauda NH166 sp.nov., isolated from seawater.</title>
        <authorList>
            <person name="Cheng H."/>
            <person name="Wu Y.-H."/>
            <person name="Guo L.-L."/>
            <person name="Xu X.-W."/>
        </authorList>
    </citation>
    <scope>NUCLEOTIDE SEQUENCE [LARGE SCALE GENOMIC DNA]</scope>
    <source>
        <strain evidence="9 10">KCTC 22173</strain>
    </source>
</reference>
<dbReference type="Proteomes" id="UP000266067">
    <property type="component" value="Unassembled WGS sequence"/>
</dbReference>
<evidence type="ECO:0000256" key="2">
    <source>
        <dbReference type="ARBA" id="ARBA00022908"/>
    </source>
</evidence>
<accession>A0A3A1NA90</accession>
<protein>
    <submittedName>
        <fullName evidence="9">Recombinase family protein</fullName>
    </submittedName>
</protein>
<feature type="domain" description="Resolvase/invertase-type recombinase catalytic" evidence="8">
    <location>
        <begin position="1"/>
        <end position="137"/>
    </location>
</feature>
<evidence type="ECO:0000256" key="3">
    <source>
        <dbReference type="ARBA" id="ARBA00023100"/>
    </source>
</evidence>
<dbReference type="GO" id="GO:0015074">
    <property type="term" value="P:DNA integration"/>
    <property type="evidence" value="ECO:0007669"/>
    <property type="project" value="UniProtKB-KW"/>
</dbReference>
<evidence type="ECO:0000313" key="10">
    <source>
        <dbReference type="Proteomes" id="UP000266067"/>
    </source>
</evidence>
<dbReference type="OrthoDB" id="9797501at2"/>
<keyword evidence="2" id="KW-0229">DNA integration</keyword>
<organism evidence="9 10">
    <name type="scientific">Flagellimonas lutimaris</name>
    <dbReference type="NCBI Taxonomy" id="475082"/>
    <lineage>
        <taxon>Bacteria</taxon>
        <taxon>Pseudomonadati</taxon>
        <taxon>Bacteroidota</taxon>
        <taxon>Flavobacteriia</taxon>
        <taxon>Flavobacteriales</taxon>
        <taxon>Flavobacteriaceae</taxon>
        <taxon>Flagellimonas</taxon>
    </lineage>
</organism>
<dbReference type="SMART" id="SM00857">
    <property type="entry name" value="Resolvase"/>
    <property type="match status" value="1"/>
</dbReference>
<comment type="caution">
    <text evidence="9">The sequence shown here is derived from an EMBL/GenBank/DDBJ whole genome shotgun (WGS) entry which is preliminary data.</text>
</comment>
<dbReference type="Gene3D" id="3.40.50.1390">
    <property type="entry name" value="Resolvase, N-terminal catalytic domain"/>
    <property type="match status" value="1"/>
</dbReference>
<keyword evidence="10" id="KW-1185">Reference proteome</keyword>
<dbReference type="InterPro" id="IPR050639">
    <property type="entry name" value="SSR_resolvase"/>
</dbReference>
<sequence>MVFGYARVSTMEQSLDLQLDALLKEGIPQKNIYTDKVSSTKEVRKSLSKLLKYVRDGDTIVVWKLDRIARSLSHLTKLIEDFEQQGIHFKSIQENFIDTTSPHGRFIFNLFASVAQLERDIIIERTRAGLESSRRRGLKIGRKPGLSKQALHKAMLAERYYRDNKLSIEEIMKLIDVGSKKTLYKYLAYQGRRKCIECGNLFWDKRQDMDKAYCKKHKKKIKPD</sequence>
<evidence type="ECO:0000256" key="5">
    <source>
        <dbReference type="ARBA" id="ARBA00023172"/>
    </source>
</evidence>
<dbReference type="GO" id="GO:0003677">
    <property type="term" value="F:DNA binding"/>
    <property type="evidence" value="ECO:0007669"/>
    <property type="project" value="UniProtKB-KW"/>
</dbReference>
<feature type="active site" description="O-(5'-phospho-DNA)-serine intermediate" evidence="6 7">
    <location>
        <position position="9"/>
    </location>
</feature>
<dbReference type="PANTHER" id="PTHR30461">
    <property type="entry name" value="DNA-INVERTASE FROM LAMBDOID PROPHAGE"/>
    <property type="match status" value="1"/>
</dbReference>
<dbReference type="PROSITE" id="PS00398">
    <property type="entry name" value="RECOMBINASES_2"/>
    <property type="match status" value="1"/>
</dbReference>
<dbReference type="Pfam" id="PF00239">
    <property type="entry name" value="Resolvase"/>
    <property type="match status" value="1"/>
</dbReference>
<evidence type="ECO:0000313" key="9">
    <source>
        <dbReference type="EMBL" id="RIV34298.1"/>
    </source>
</evidence>
<keyword evidence="5" id="KW-0233">DNA recombination</keyword>
<dbReference type="PANTHER" id="PTHR30461:SF2">
    <property type="entry name" value="SERINE RECOMBINASE PINE-RELATED"/>
    <property type="match status" value="1"/>
</dbReference>
<dbReference type="GO" id="GO:0000150">
    <property type="term" value="F:DNA strand exchange activity"/>
    <property type="evidence" value="ECO:0007669"/>
    <property type="project" value="UniProtKB-KW"/>
</dbReference>
<evidence type="ECO:0000256" key="6">
    <source>
        <dbReference type="PIRSR" id="PIRSR606118-50"/>
    </source>
</evidence>
<dbReference type="SUPFAM" id="SSF53041">
    <property type="entry name" value="Resolvase-like"/>
    <property type="match status" value="1"/>
</dbReference>
<name>A0A3A1NA90_9FLAO</name>
<dbReference type="EMBL" id="QXFH01000071">
    <property type="protein sequence ID" value="RIV34298.1"/>
    <property type="molecule type" value="Genomic_DNA"/>
</dbReference>
<evidence type="ECO:0000259" key="8">
    <source>
        <dbReference type="PROSITE" id="PS51736"/>
    </source>
</evidence>
<evidence type="ECO:0000256" key="7">
    <source>
        <dbReference type="PROSITE-ProRule" id="PRU10137"/>
    </source>
</evidence>
<gene>
    <name evidence="9" type="ORF">D2V08_09745</name>
</gene>
<keyword evidence="3" id="KW-0230">DNA invertase</keyword>
<dbReference type="PROSITE" id="PS51736">
    <property type="entry name" value="RECOMBINASES_3"/>
    <property type="match status" value="1"/>
</dbReference>
<dbReference type="InterPro" id="IPR036162">
    <property type="entry name" value="Resolvase-like_N_sf"/>
</dbReference>